<sequence>MDKFEQFIPYGRQHIDQADIDAVVDVLQSDYLTQGPKVPEFESQLCHLTGAQFACATNSATSALHIACLALNVGIGDIVWTSPISFVASSNCALYCNATIDFVDVDTNTGLMSINALTKKLADAEKTNTLPKVVIPVHLCGHSCDMKAIAMLAKQYSFRIIEDASHAVGSFYQGKPVGSCQYSDISIFSFHPVKIITSAEGGIALTNKQSLADKMSKLRSHGITNVASEMTEPSHGPWYYQQQMLGFNYRMTELQAALGVSQLRKLKPLVSTRNAKAVIYDEAFANTDLTILKPADNSQSSYHLYVVLLPQRLVNQHKNIIEKMREANICAHLHYIPIHIQPFYQTLGFNEQDFPNAMDYYHRAISIPLYPVLDSKAQQFIIDTIKEML</sequence>
<dbReference type="NCBIfam" id="TIGR03588">
    <property type="entry name" value="PseC"/>
    <property type="match status" value="1"/>
</dbReference>
<dbReference type="RefSeq" id="WP_284208543.1">
    <property type="nucleotide sequence ID" value="NZ_BSSU01000013.1"/>
</dbReference>
<dbReference type="PIRSF" id="PIRSF000390">
    <property type="entry name" value="PLP_StrS"/>
    <property type="match status" value="1"/>
</dbReference>
<keyword evidence="5" id="KW-1185">Reference proteome</keyword>
<evidence type="ECO:0000256" key="2">
    <source>
        <dbReference type="ARBA" id="ARBA00037999"/>
    </source>
</evidence>
<dbReference type="Pfam" id="PF01041">
    <property type="entry name" value="DegT_DnrJ_EryC1"/>
    <property type="match status" value="1"/>
</dbReference>
<keyword evidence="1 3" id="KW-0663">Pyridoxal phosphate</keyword>
<evidence type="ECO:0000313" key="5">
    <source>
        <dbReference type="Proteomes" id="UP001157133"/>
    </source>
</evidence>
<protein>
    <submittedName>
        <fullName evidence="4">UDP-4-amino-4, 6-dideoxy-N-acetyl-beta-L-altrosami ne transaminase</fullName>
    </submittedName>
</protein>
<dbReference type="InterPro" id="IPR000653">
    <property type="entry name" value="DegT/StrS_aminotransferase"/>
</dbReference>
<name>A0ABQ6H8Q2_9GAMM</name>
<proteinExistence type="inferred from homology"/>
<dbReference type="InterPro" id="IPR020026">
    <property type="entry name" value="PseC"/>
</dbReference>
<dbReference type="EMBL" id="BSSU01000013">
    <property type="protein sequence ID" value="GLX83140.1"/>
    <property type="molecule type" value="Genomic_DNA"/>
</dbReference>
<organism evidence="4 5">
    <name type="scientific">Thalassotalea eurytherma</name>
    <dbReference type="NCBI Taxonomy" id="1144278"/>
    <lineage>
        <taxon>Bacteria</taxon>
        <taxon>Pseudomonadati</taxon>
        <taxon>Pseudomonadota</taxon>
        <taxon>Gammaproteobacteria</taxon>
        <taxon>Alteromonadales</taxon>
        <taxon>Colwelliaceae</taxon>
        <taxon>Thalassotalea</taxon>
    </lineage>
</organism>
<dbReference type="Gene3D" id="3.40.640.10">
    <property type="entry name" value="Type I PLP-dependent aspartate aminotransferase-like (Major domain)"/>
    <property type="match status" value="1"/>
</dbReference>
<dbReference type="SUPFAM" id="SSF53383">
    <property type="entry name" value="PLP-dependent transferases"/>
    <property type="match status" value="1"/>
</dbReference>
<dbReference type="InterPro" id="IPR015422">
    <property type="entry name" value="PyrdxlP-dep_Trfase_small"/>
</dbReference>
<dbReference type="InterPro" id="IPR015424">
    <property type="entry name" value="PyrdxlP-dep_Trfase"/>
</dbReference>
<evidence type="ECO:0000256" key="3">
    <source>
        <dbReference type="RuleBase" id="RU004508"/>
    </source>
</evidence>
<evidence type="ECO:0000256" key="1">
    <source>
        <dbReference type="ARBA" id="ARBA00022898"/>
    </source>
</evidence>
<evidence type="ECO:0000313" key="4">
    <source>
        <dbReference type="EMBL" id="GLX83140.1"/>
    </source>
</evidence>
<dbReference type="Gene3D" id="3.90.1150.10">
    <property type="entry name" value="Aspartate Aminotransferase, domain 1"/>
    <property type="match status" value="1"/>
</dbReference>
<dbReference type="InterPro" id="IPR015421">
    <property type="entry name" value="PyrdxlP-dep_Trfase_major"/>
</dbReference>
<comment type="similarity">
    <text evidence="2 3">Belongs to the DegT/DnrJ/EryC1 family.</text>
</comment>
<dbReference type="CDD" id="cd00616">
    <property type="entry name" value="AHBA_syn"/>
    <property type="match status" value="1"/>
</dbReference>
<dbReference type="PANTHER" id="PTHR30244:SF34">
    <property type="entry name" value="DTDP-4-AMINO-4,6-DIDEOXYGALACTOSE TRANSAMINASE"/>
    <property type="match status" value="1"/>
</dbReference>
<dbReference type="Proteomes" id="UP001157133">
    <property type="component" value="Unassembled WGS sequence"/>
</dbReference>
<reference evidence="4 5" key="1">
    <citation type="submission" date="2023-03" db="EMBL/GenBank/DDBJ databases">
        <title>Draft genome sequence of Thalassotalea eurytherma JCM 18482T.</title>
        <authorList>
            <person name="Sawabe T."/>
        </authorList>
    </citation>
    <scope>NUCLEOTIDE SEQUENCE [LARGE SCALE GENOMIC DNA]</scope>
    <source>
        <strain evidence="4 5">JCM 18482</strain>
    </source>
</reference>
<comment type="caution">
    <text evidence="4">The sequence shown here is derived from an EMBL/GenBank/DDBJ whole genome shotgun (WGS) entry which is preliminary data.</text>
</comment>
<gene>
    <name evidence="4" type="primary">pseC</name>
    <name evidence="4" type="ORF">theurythT_25920</name>
</gene>
<dbReference type="PANTHER" id="PTHR30244">
    <property type="entry name" value="TRANSAMINASE"/>
    <property type="match status" value="1"/>
</dbReference>
<accession>A0ABQ6H8Q2</accession>